<evidence type="ECO:0000313" key="3">
    <source>
        <dbReference type="EMBL" id="KAF2963064.1"/>
    </source>
</evidence>
<protein>
    <submittedName>
        <fullName evidence="3">Uncharacterized protein</fullName>
    </submittedName>
</protein>
<dbReference type="AlphaFoldDB" id="A0A7C8IL05"/>
<organism evidence="3 4">
    <name type="scientific">Xylaria multiplex</name>
    <dbReference type="NCBI Taxonomy" id="323545"/>
    <lineage>
        <taxon>Eukaryota</taxon>
        <taxon>Fungi</taxon>
        <taxon>Dikarya</taxon>
        <taxon>Ascomycota</taxon>
        <taxon>Pezizomycotina</taxon>
        <taxon>Sordariomycetes</taxon>
        <taxon>Xylariomycetidae</taxon>
        <taxon>Xylariales</taxon>
        <taxon>Xylariaceae</taxon>
        <taxon>Xylaria</taxon>
    </lineage>
</organism>
<comment type="caution">
    <text evidence="3">The sequence shown here is derived from an EMBL/GenBank/DDBJ whole genome shotgun (WGS) entry which is preliminary data.</text>
</comment>
<feature type="compositionally biased region" description="Low complexity" evidence="1">
    <location>
        <begin position="7"/>
        <end position="28"/>
    </location>
</feature>
<feature type="region of interest" description="Disordered" evidence="1">
    <location>
        <begin position="1"/>
        <end position="37"/>
    </location>
</feature>
<dbReference type="EMBL" id="WUBL01000236">
    <property type="protein sequence ID" value="KAF2963064.1"/>
    <property type="molecule type" value="Genomic_DNA"/>
</dbReference>
<keyword evidence="2" id="KW-1133">Transmembrane helix</keyword>
<feature type="compositionally biased region" description="Pro residues" evidence="1">
    <location>
        <begin position="122"/>
        <end position="132"/>
    </location>
</feature>
<keyword evidence="2" id="KW-0472">Membrane</keyword>
<evidence type="ECO:0000256" key="2">
    <source>
        <dbReference type="SAM" id="Phobius"/>
    </source>
</evidence>
<feature type="transmembrane region" description="Helical" evidence="2">
    <location>
        <begin position="72"/>
        <end position="93"/>
    </location>
</feature>
<feature type="region of interest" description="Disordered" evidence="1">
    <location>
        <begin position="103"/>
        <end position="134"/>
    </location>
</feature>
<sequence length="188" mass="20334">MTPNTPASHATSTQSSSSQATTAATATHNAARPPSLDVSSQTLITIINPSIPLPSPTSPAGPPFSKKEAPPVLKILAIVISVVVSVVLLSIVLRQLVVRRRQRRSQQRQSLYPDASEDLFPAPDPGPPPRAAPIPWRRRTTVRSVGPCMSWSIRRPRGDGAGPRRLIVRARRGLGQRGDERWIRNSGV</sequence>
<name>A0A7C8IL05_9PEZI</name>
<dbReference type="InParanoid" id="A0A7C8IL05"/>
<gene>
    <name evidence="3" type="ORF">GQX73_g10509</name>
</gene>
<keyword evidence="2" id="KW-0812">Transmembrane</keyword>
<proteinExistence type="predicted"/>
<evidence type="ECO:0000313" key="4">
    <source>
        <dbReference type="Proteomes" id="UP000481858"/>
    </source>
</evidence>
<dbReference type="Proteomes" id="UP000481858">
    <property type="component" value="Unassembled WGS sequence"/>
</dbReference>
<evidence type="ECO:0000256" key="1">
    <source>
        <dbReference type="SAM" id="MobiDB-lite"/>
    </source>
</evidence>
<keyword evidence="4" id="KW-1185">Reference proteome</keyword>
<reference evidence="3 4" key="1">
    <citation type="submission" date="2019-12" db="EMBL/GenBank/DDBJ databases">
        <title>Draft genome sequence of the ascomycete Xylaria multiplex DSM 110363.</title>
        <authorList>
            <person name="Buettner E."/>
            <person name="Kellner H."/>
        </authorList>
    </citation>
    <scope>NUCLEOTIDE SEQUENCE [LARGE SCALE GENOMIC DNA]</scope>
    <source>
        <strain evidence="3 4">DSM 110363</strain>
    </source>
</reference>
<accession>A0A7C8IL05</accession>